<keyword evidence="1 4" id="KW-0597">Phosphoprotein</keyword>
<dbReference type="Proteomes" id="UP000316291">
    <property type="component" value="Unassembled WGS sequence"/>
</dbReference>
<gene>
    <name evidence="6" type="ORF">IQ16_03636</name>
</gene>
<sequence>MLVPDRSLVSVNTRFPVDAYPMVPDLSRSPAVVLVVEDDMILRMRAVDMVEDAGYTPVEALDTDEAVAILESRSDIALICTDIQLPGSMDGLSLAHTVHKRWPAIKIILVSGQLNPSSIDLPPCSRFFGKPLQAWQVIAQMRSMIGHA</sequence>
<dbReference type="PANTHER" id="PTHR44591">
    <property type="entry name" value="STRESS RESPONSE REGULATOR PROTEIN 1"/>
    <property type="match status" value="1"/>
</dbReference>
<evidence type="ECO:0000259" key="5">
    <source>
        <dbReference type="PROSITE" id="PS50110"/>
    </source>
</evidence>
<proteinExistence type="predicted"/>
<dbReference type="AlphaFoldDB" id="A0A562RNH9"/>
<evidence type="ECO:0000256" key="2">
    <source>
        <dbReference type="ARBA" id="ARBA00023015"/>
    </source>
</evidence>
<organism evidence="6 7">
    <name type="scientific">Bradyrhizobium huanghuaihaiense</name>
    <dbReference type="NCBI Taxonomy" id="990078"/>
    <lineage>
        <taxon>Bacteria</taxon>
        <taxon>Pseudomonadati</taxon>
        <taxon>Pseudomonadota</taxon>
        <taxon>Alphaproteobacteria</taxon>
        <taxon>Hyphomicrobiales</taxon>
        <taxon>Nitrobacteraceae</taxon>
        <taxon>Bradyrhizobium</taxon>
    </lineage>
</organism>
<keyword evidence="3" id="KW-0804">Transcription</keyword>
<keyword evidence="7" id="KW-1185">Reference proteome</keyword>
<dbReference type="GO" id="GO:0000160">
    <property type="term" value="P:phosphorelay signal transduction system"/>
    <property type="evidence" value="ECO:0007669"/>
    <property type="project" value="InterPro"/>
</dbReference>
<dbReference type="Gene3D" id="3.40.50.2300">
    <property type="match status" value="1"/>
</dbReference>
<dbReference type="SMART" id="SM00448">
    <property type="entry name" value="REC"/>
    <property type="match status" value="1"/>
</dbReference>
<name>A0A562RNH9_9BRAD</name>
<accession>A0A562RNH9</accession>
<dbReference type="PANTHER" id="PTHR44591:SF3">
    <property type="entry name" value="RESPONSE REGULATORY DOMAIN-CONTAINING PROTEIN"/>
    <property type="match status" value="1"/>
</dbReference>
<evidence type="ECO:0000313" key="7">
    <source>
        <dbReference type="Proteomes" id="UP000316291"/>
    </source>
</evidence>
<dbReference type="Pfam" id="PF00072">
    <property type="entry name" value="Response_reg"/>
    <property type="match status" value="1"/>
</dbReference>
<comment type="caution">
    <text evidence="6">The sequence shown here is derived from an EMBL/GenBank/DDBJ whole genome shotgun (WGS) entry which is preliminary data.</text>
</comment>
<dbReference type="InterPro" id="IPR011006">
    <property type="entry name" value="CheY-like_superfamily"/>
</dbReference>
<evidence type="ECO:0000313" key="6">
    <source>
        <dbReference type="EMBL" id="TWI70463.1"/>
    </source>
</evidence>
<feature type="modified residue" description="4-aspartylphosphate" evidence="4">
    <location>
        <position position="82"/>
    </location>
</feature>
<dbReference type="SUPFAM" id="SSF52172">
    <property type="entry name" value="CheY-like"/>
    <property type="match status" value="1"/>
</dbReference>
<protein>
    <submittedName>
        <fullName evidence="6">Response regulator receiver domain-containing protein</fullName>
    </submittedName>
</protein>
<dbReference type="InterPro" id="IPR050595">
    <property type="entry name" value="Bact_response_regulator"/>
</dbReference>
<dbReference type="InterPro" id="IPR001789">
    <property type="entry name" value="Sig_transdc_resp-reg_receiver"/>
</dbReference>
<feature type="domain" description="Response regulatory" evidence="5">
    <location>
        <begin position="32"/>
        <end position="145"/>
    </location>
</feature>
<evidence type="ECO:0000256" key="3">
    <source>
        <dbReference type="ARBA" id="ARBA00023163"/>
    </source>
</evidence>
<keyword evidence="2" id="KW-0805">Transcription regulation</keyword>
<reference evidence="6 7" key="1">
    <citation type="journal article" date="2015" name="Stand. Genomic Sci.">
        <title>Genomic Encyclopedia of Bacterial and Archaeal Type Strains, Phase III: the genomes of soil and plant-associated and newly described type strains.</title>
        <authorList>
            <person name="Whitman W.B."/>
            <person name="Woyke T."/>
            <person name="Klenk H.P."/>
            <person name="Zhou Y."/>
            <person name="Lilburn T.G."/>
            <person name="Beck B.J."/>
            <person name="De Vos P."/>
            <person name="Vandamme P."/>
            <person name="Eisen J.A."/>
            <person name="Garrity G."/>
            <person name="Hugenholtz P."/>
            <person name="Kyrpides N.C."/>
        </authorList>
    </citation>
    <scope>NUCLEOTIDE SEQUENCE [LARGE SCALE GENOMIC DNA]</scope>
    <source>
        <strain evidence="6 7">CGMCC 1.10948</strain>
    </source>
</reference>
<dbReference type="EMBL" id="VLLA01000008">
    <property type="protein sequence ID" value="TWI70463.1"/>
    <property type="molecule type" value="Genomic_DNA"/>
</dbReference>
<dbReference type="PROSITE" id="PS50110">
    <property type="entry name" value="RESPONSE_REGULATORY"/>
    <property type="match status" value="1"/>
</dbReference>
<evidence type="ECO:0000256" key="4">
    <source>
        <dbReference type="PROSITE-ProRule" id="PRU00169"/>
    </source>
</evidence>
<evidence type="ECO:0000256" key="1">
    <source>
        <dbReference type="ARBA" id="ARBA00022553"/>
    </source>
</evidence>